<sequence>IEIEMSGMYTQLREPIFAFSDDDGNVDILTTLKPISQELGIPFTIYSWLDSPILSENYSDCRSLQDDYGYEFGYHTQGDASTWSESTNHQYAKNFKESMEYNGFRIDSYAYGLGKFNDLVVNVSKNYFSSGLGAVTDENYFLTDGFIKNGSDLFRSKRIYIASYVSLDFYKNIIDIAIKNKWCVVFFQHANELTTNSETLNKLKEMIKYIQSKNVKIMTVRDMVNTISYRDLYKVRSINNPYLYKNFIVNSKLELNDTVITGWDRYRVEKITQINTKYKNGYIVKFLESDASSDQLNKIYQIVNIPSTNEKITVSVDVMSPNISAIDGNYQGYGAFMQIIPKNSDGSTIKTFRRSIKPPTNDLWFKIEFTLPTYMKTQTSQILIEFILVRNGELNIANPKLEIGDCATVDIE</sequence>
<name>A0A921N1A5_9FIRM</name>
<proteinExistence type="predicted"/>
<feature type="non-terminal residue" evidence="1">
    <location>
        <position position="1"/>
    </location>
</feature>
<dbReference type="Proteomes" id="UP000776700">
    <property type="component" value="Unassembled WGS sequence"/>
</dbReference>
<dbReference type="InterPro" id="IPR011330">
    <property type="entry name" value="Glyco_hydro/deAcase_b/a-brl"/>
</dbReference>
<accession>A0A921N1A5</accession>
<evidence type="ECO:0000313" key="2">
    <source>
        <dbReference type="Proteomes" id="UP000776700"/>
    </source>
</evidence>
<evidence type="ECO:0008006" key="3">
    <source>
        <dbReference type="Google" id="ProtNLM"/>
    </source>
</evidence>
<protein>
    <recommendedName>
        <fullName evidence="3">NodB homology domain-containing protein</fullName>
    </recommendedName>
</protein>
<dbReference type="Gene3D" id="3.20.20.370">
    <property type="entry name" value="Glycoside hydrolase/deacetylase"/>
    <property type="match status" value="1"/>
</dbReference>
<dbReference type="GO" id="GO:0005975">
    <property type="term" value="P:carbohydrate metabolic process"/>
    <property type="evidence" value="ECO:0007669"/>
    <property type="project" value="InterPro"/>
</dbReference>
<reference evidence="1" key="2">
    <citation type="submission" date="2021-09" db="EMBL/GenBank/DDBJ databases">
        <authorList>
            <person name="Gilroy R."/>
        </authorList>
    </citation>
    <scope>NUCLEOTIDE SEQUENCE</scope>
    <source>
        <strain evidence="1">1277</strain>
    </source>
</reference>
<comment type="caution">
    <text evidence="1">The sequence shown here is derived from an EMBL/GenBank/DDBJ whole genome shotgun (WGS) entry which is preliminary data.</text>
</comment>
<evidence type="ECO:0000313" key="1">
    <source>
        <dbReference type="EMBL" id="HJG96802.1"/>
    </source>
</evidence>
<dbReference type="AlphaFoldDB" id="A0A921N1A5"/>
<organism evidence="1 2">
    <name type="scientific">Romboutsia timonensis</name>
    <dbReference type="NCBI Taxonomy" id="1776391"/>
    <lineage>
        <taxon>Bacteria</taxon>
        <taxon>Bacillati</taxon>
        <taxon>Bacillota</taxon>
        <taxon>Clostridia</taxon>
        <taxon>Peptostreptococcales</taxon>
        <taxon>Peptostreptococcaceae</taxon>
        <taxon>Romboutsia</taxon>
    </lineage>
</organism>
<reference evidence="1" key="1">
    <citation type="journal article" date="2021" name="PeerJ">
        <title>Extensive microbial diversity within the chicken gut microbiome revealed by metagenomics and culture.</title>
        <authorList>
            <person name="Gilroy R."/>
            <person name="Ravi A."/>
            <person name="Getino M."/>
            <person name="Pursley I."/>
            <person name="Horton D.L."/>
            <person name="Alikhan N.F."/>
            <person name="Baker D."/>
            <person name="Gharbi K."/>
            <person name="Hall N."/>
            <person name="Watson M."/>
            <person name="Adriaenssens E.M."/>
            <person name="Foster-Nyarko E."/>
            <person name="Jarju S."/>
            <person name="Secka A."/>
            <person name="Antonio M."/>
            <person name="Oren A."/>
            <person name="Chaudhuri R.R."/>
            <person name="La Ragione R."/>
            <person name="Hildebrand F."/>
            <person name="Pallen M.J."/>
        </authorList>
    </citation>
    <scope>NUCLEOTIDE SEQUENCE</scope>
    <source>
        <strain evidence="1">1277</strain>
    </source>
</reference>
<dbReference type="EMBL" id="DYUB01000215">
    <property type="protein sequence ID" value="HJG96802.1"/>
    <property type="molecule type" value="Genomic_DNA"/>
</dbReference>
<dbReference type="SUPFAM" id="SSF88713">
    <property type="entry name" value="Glycoside hydrolase/deacetylase"/>
    <property type="match status" value="1"/>
</dbReference>
<gene>
    <name evidence="1" type="ORF">K8V90_06855</name>
</gene>